<proteinExistence type="predicted"/>
<accession>A0A1M5W1W5</accession>
<evidence type="ECO:0000256" key="1">
    <source>
        <dbReference type="SAM" id="Phobius"/>
    </source>
</evidence>
<sequence length="71" mass="7618">MNAEQHRLRIWGIPAILALVTAFGLLSALLGTGIWHGLAWIALLIPIAVGLTCSFRSKGLDDKNKKAVAKP</sequence>
<name>A0A1M5W1W5_9BURK</name>
<dbReference type="STRING" id="658167.SAMN04488135_10540"/>
<evidence type="ECO:0000313" key="3">
    <source>
        <dbReference type="Proteomes" id="UP000184226"/>
    </source>
</evidence>
<dbReference type="RefSeq" id="WP_073103158.1">
    <property type="nucleotide sequence ID" value="NZ_FQXE01000005.1"/>
</dbReference>
<keyword evidence="1" id="KW-0472">Membrane</keyword>
<gene>
    <name evidence="2" type="ORF">SAMN04488135_10540</name>
</gene>
<dbReference type="Proteomes" id="UP000184226">
    <property type="component" value="Unassembled WGS sequence"/>
</dbReference>
<keyword evidence="1" id="KW-0812">Transmembrane</keyword>
<reference evidence="2 3" key="1">
    <citation type="submission" date="2016-11" db="EMBL/GenBank/DDBJ databases">
        <authorList>
            <person name="Jaros S."/>
            <person name="Januszkiewicz K."/>
            <person name="Wedrychowicz H."/>
        </authorList>
    </citation>
    <scope>NUCLEOTIDE SEQUENCE [LARGE SCALE GENOMIC DNA]</scope>
    <source>
        <strain evidence="2 3">CGMCC 1.10190</strain>
    </source>
</reference>
<evidence type="ECO:0000313" key="2">
    <source>
        <dbReference type="EMBL" id="SHH81193.1"/>
    </source>
</evidence>
<dbReference type="OrthoDB" id="8659549at2"/>
<dbReference type="AlphaFoldDB" id="A0A1M5W1W5"/>
<dbReference type="EMBL" id="FQXE01000005">
    <property type="protein sequence ID" value="SHH81193.1"/>
    <property type="molecule type" value="Genomic_DNA"/>
</dbReference>
<feature type="transmembrane region" description="Helical" evidence="1">
    <location>
        <begin position="37"/>
        <end position="55"/>
    </location>
</feature>
<feature type="transmembrane region" description="Helical" evidence="1">
    <location>
        <begin position="12"/>
        <end position="31"/>
    </location>
</feature>
<keyword evidence="3" id="KW-1185">Reference proteome</keyword>
<organism evidence="2 3">
    <name type="scientific">Pollutimonas bauzanensis</name>
    <dbReference type="NCBI Taxonomy" id="658167"/>
    <lineage>
        <taxon>Bacteria</taxon>
        <taxon>Pseudomonadati</taxon>
        <taxon>Pseudomonadota</taxon>
        <taxon>Betaproteobacteria</taxon>
        <taxon>Burkholderiales</taxon>
        <taxon>Alcaligenaceae</taxon>
        <taxon>Pollutimonas</taxon>
    </lineage>
</organism>
<keyword evidence="1" id="KW-1133">Transmembrane helix</keyword>
<protein>
    <submittedName>
        <fullName evidence="2">Uncharacterized protein</fullName>
    </submittedName>
</protein>